<dbReference type="STRING" id="857967.G0R2E6"/>
<dbReference type="PROSITE" id="PS50234">
    <property type="entry name" value="VWFA"/>
    <property type="match status" value="1"/>
</dbReference>
<dbReference type="SMART" id="SM00327">
    <property type="entry name" value="VWA"/>
    <property type="match status" value="1"/>
</dbReference>
<dbReference type="SUPFAM" id="SSF57850">
    <property type="entry name" value="RING/U-box"/>
    <property type="match status" value="1"/>
</dbReference>
<dbReference type="Pfam" id="PF13519">
    <property type="entry name" value="VWA_2"/>
    <property type="match status" value="1"/>
</dbReference>
<accession>G0R2E6</accession>
<protein>
    <submittedName>
        <fullName evidence="2">von willebrand factor type a domain protein</fullName>
    </submittedName>
</protein>
<dbReference type="InterPro" id="IPR036465">
    <property type="entry name" value="vWFA_dom_sf"/>
</dbReference>
<reference evidence="2 3" key="1">
    <citation type="submission" date="2011-07" db="EMBL/GenBank/DDBJ databases">
        <authorList>
            <person name="Coyne R."/>
            <person name="Brami D."/>
            <person name="Johnson J."/>
            <person name="Hostetler J."/>
            <person name="Hannick L."/>
            <person name="Clark T."/>
            <person name="Cassidy-Hanley D."/>
            <person name="Inman J."/>
        </authorList>
    </citation>
    <scope>NUCLEOTIDE SEQUENCE [LARGE SCALE GENOMIC DNA]</scope>
    <source>
        <strain evidence="2 3">G5</strain>
    </source>
</reference>
<sequence length="343" mass="39550">MQNPYTDPQNYTYDYDAILEYLNKFQISPYTGNPLYISDLKPNQDLKHQIDQLRDQIPDENKYRETSLSIKNYKKINPQILLKFSKKNTTYQLSITPPSSNIPRPPNYFDICCVIDVSGSMNDEARIQGDTESAGLSVLDIVKHSVKTIIVNLRPEDRLSIVTFHSQAKREIELTYMDKKGKEKVQNCLDTLTPLNSTNLWQGLEYGLDVLNEKNSQNLNFLMVFTDGVPNINPPRGHLQMLQKYRKDNKEKIENCIINMFGFGYNLDSELLNELAIEGNGAYAFIPDASFVGTVFVNAFAQMLSSDFLGGRNLIKIYIRQKQPLSHFIRKYLNFDLSKFRRN</sequence>
<dbReference type="InterPro" id="IPR002035">
    <property type="entry name" value="VWF_A"/>
</dbReference>
<evidence type="ECO:0000313" key="3">
    <source>
        <dbReference type="Proteomes" id="UP000008983"/>
    </source>
</evidence>
<dbReference type="OrthoDB" id="426324at2759"/>
<gene>
    <name evidence="2" type="ORF">IMG5_177120</name>
</gene>
<proteinExistence type="predicted"/>
<dbReference type="PANTHER" id="PTHR10579:SF156">
    <property type="entry name" value="VWFA DOMAIN-CONTAINING PROTEIN"/>
    <property type="match status" value="1"/>
</dbReference>
<evidence type="ECO:0000313" key="2">
    <source>
        <dbReference type="EMBL" id="EGR28365.1"/>
    </source>
</evidence>
<dbReference type="Pfam" id="PF04564">
    <property type="entry name" value="U-box"/>
    <property type="match status" value="1"/>
</dbReference>
<dbReference type="GO" id="GO:0004842">
    <property type="term" value="F:ubiquitin-protein transferase activity"/>
    <property type="evidence" value="ECO:0007669"/>
    <property type="project" value="InterPro"/>
</dbReference>
<dbReference type="Proteomes" id="UP000008983">
    <property type="component" value="Unassembled WGS sequence"/>
</dbReference>
<dbReference type="InterPro" id="IPR003613">
    <property type="entry name" value="Ubox_domain"/>
</dbReference>
<evidence type="ECO:0000259" key="1">
    <source>
        <dbReference type="PROSITE" id="PS50234"/>
    </source>
</evidence>
<dbReference type="InParanoid" id="G0R2E6"/>
<dbReference type="RefSeq" id="XP_004027710.1">
    <property type="nucleotide sequence ID" value="XM_004027661.1"/>
</dbReference>
<dbReference type="Gene3D" id="3.40.50.410">
    <property type="entry name" value="von Willebrand factor, type A domain"/>
    <property type="match status" value="1"/>
</dbReference>
<dbReference type="GeneID" id="14904438"/>
<organism evidence="2 3">
    <name type="scientific">Ichthyophthirius multifiliis</name>
    <name type="common">White spot disease agent</name>
    <name type="synonym">Ich</name>
    <dbReference type="NCBI Taxonomy" id="5932"/>
    <lineage>
        <taxon>Eukaryota</taxon>
        <taxon>Sar</taxon>
        <taxon>Alveolata</taxon>
        <taxon>Ciliophora</taxon>
        <taxon>Intramacronucleata</taxon>
        <taxon>Oligohymenophorea</taxon>
        <taxon>Hymenostomatida</taxon>
        <taxon>Ophryoglenina</taxon>
        <taxon>Ichthyophthirius</taxon>
    </lineage>
</organism>
<feature type="domain" description="VWFA" evidence="1">
    <location>
        <begin position="110"/>
        <end position="304"/>
    </location>
</feature>
<dbReference type="GO" id="GO:0016567">
    <property type="term" value="P:protein ubiquitination"/>
    <property type="evidence" value="ECO:0007669"/>
    <property type="project" value="InterPro"/>
</dbReference>
<keyword evidence="3" id="KW-1185">Reference proteome</keyword>
<name>G0R2E6_ICHMU</name>
<dbReference type="InterPro" id="IPR051266">
    <property type="entry name" value="CLCR"/>
</dbReference>
<dbReference type="AlphaFoldDB" id="G0R2E6"/>
<dbReference type="eggNOG" id="ENOG502REND">
    <property type="taxonomic scope" value="Eukaryota"/>
</dbReference>
<dbReference type="Gene3D" id="3.30.40.10">
    <property type="entry name" value="Zinc/RING finger domain, C3HC4 (zinc finger)"/>
    <property type="match status" value="1"/>
</dbReference>
<dbReference type="SUPFAM" id="SSF53300">
    <property type="entry name" value="vWA-like"/>
    <property type="match status" value="1"/>
</dbReference>
<dbReference type="PANTHER" id="PTHR10579">
    <property type="entry name" value="CALCIUM-ACTIVATED CHLORIDE CHANNEL REGULATOR"/>
    <property type="match status" value="1"/>
</dbReference>
<dbReference type="InterPro" id="IPR013083">
    <property type="entry name" value="Znf_RING/FYVE/PHD"/>
</dbReference>
<dbReference type="EMBL" id="GL984254">
    <property type="protein sequence ID" value="EGR28365.1"/>
    <property type="molecule type" value="Genomic_DNA"/>
</dbReference>